<evidence type="ECO:0000256" key="4">
    <source>
        <dbReference type="ARBA" id="ARBA00022984"/>
    </source>
</evidence>
<dbReference type="PROSITE" id="PS00924">
    <property type="entry name" value="ASP_GLU_RACEMASE_2"/>
    <property type="match status" value="1"/>
</dbReference>
<evidence type="ECO:0000256" key="2">
    <source>
        <dbReference type="ARBA" id="ARBA00013090"/>
    </source>
</evidence>
<dbReference type="GO" id="GO:0071555">
    <property type="term" value="P:cell wall organization"/>
    <property type="evidence" value="ECO:0007669"/>
    <property type="project" value="UniProtKB-KW"/>
</dbReference>
<dbReference type="InterPro" id="IPR018187">
    <property type="entry name" value="Asp/Glu_racemase_AS_1"/>
</dbReference>
<comment type="function">
    <text evidence="8">Provides the (R)-glutamate required for cell wall biosynthesis.</text>
</comment>
<dbReference type="PANTHER" id="PTHR21198">
    <property type="entry name" value="GLUTAMATE RACEMASE"/>
    <property type="match status" value="1"/>
</dbReference>
<dbReference type="EMBL" id="RKRF01000007">
    <property type="protein sequence ID" value="RPF55438.1"/>
    <property type="molecule type" value="Genomic_DNA"/>
</dbReference>
<dbReference type="Pfam" id="PF01177">
    <property type="entry name" value="Asp_Glu_race"/>
    <property type="match status" value="1"/>
</dbReference>
<dbReference type="InterPro" id="IPR004391">
    <property type="entry name" value="Glu_race"/>
</dbReference>
<feature type="active site" description="Proton donor/acceptor" evidence="8">
    <location>
        <position position="184"/>
    </location>
</feature>
<dbReference type="OrthoDB" id="9801055at2"/>
<protein>
    <recommendedName>
        <fullName evidence="7 8">Glutamate racemase</fullName>
        <ecNumber evidence="2 8">5.1.1.3</ecNumber>
    </recommendedName>
</protein>
<comment type="similarity">
    <text evidence="8">Belongs to the aspartate/glutamate racemases family.</text>
</comment>
<dbReference type="PROSITE" id="PS00923">
    <property type="entry name" value="ASP_GLU_RACEMASE_1"/>
    <property type="match status" value="1"/>
</dbReference>
<evidence type="ECO:0000256" key="5">
    <source>
        <dbReference type="ARBA" id="ARBA00023235"/>
    </source>
</evidence>
<dbReference type="SUPFAM" id="SSF53681">
    <property type="entry name" value="Aspartate/glutamate racemase"/>
    <property type="match status" value="2"/>
</dbReference>
<feature type="active site" description="Proton donor/acceptor" evidence="8">
    <location>
        <position position="72"/>
    </location>
</feature>
<comment type="caution">
    <text evidence="9">The sequence shown here is derived from an EMBL/GenBank/DDBJ whole genome shotgun (WGS) entry which is preliminary data.</text>
</comment>
<evidence type="ECO:0000313" key="10">
    <source>
        <dbReference type="Proteomes" id="UP000276443"/>
    </source>
</evidence>
<dbReference type="UniPathway" id="UPA00219"/>
<dbReference type="InterPro" id="IPR001920">
    <property type="entry name" value="Asp/Glu_race"/>
</dbReference>
<dbReference type="AlphaFoldDB" id="A0A3N5C055"/>
<organism evidence="9 10">
    <name type="scientific">Aquisalibacillus elongatus</name>
    <dbReference type="NCBI Taxonomy" id="485577"/>
    <lineage>
        <taxon>Bacteria</taxon>
        <taxon>Bacillati</taxon>
        <taxon>Bacillota</taxon>
        <taxon>Bacilli</taxon>
        <taxon>Bacillales</taxon>
        <taxon>Bacillaceae</taxon>
        <taxon>Aquisalibacillus</taxon>
    </lineage>
</organism>
<dbReference type="PANTHER" id="PTHR21198:SF2">
    <property type="entry name" value="GLUTAMATE RACEMASE"/>
    <property type="match status" value="1"/>
</dbReference>
<evidence type="ECO:0000313" key="9">
    <source>
        <dbReference type="EMBL" id="RPF55438.1"/>
    </source>
</evidence>
<dbReference type="NCBIfam" id="TIGR00067">
    <property type="entry name" value="glut_race"/>
    <property type="match status" value="1"/>
</dbReference>
<dbReference type="FunFam" id="3.40.50.1860:FF:000002">
    <property type="entry name" value="Glutamate racemase"/>
    <property type="match status" value="1"/>
</dbReference>
<feature type="binding site" evidence="8">
    <location>
        <begin position="73"/>
        <end position="74"/>
    </location>
    <ligand>
        <name>substrate</name>
    </ligand>
</feature>
<dbReference type="GO" id="GO:0042802">
    <property type="term" value="F:identical protein binding"/>
    <property type="evidence" value="ECO:0007669"/>
    <property type="project" value="UniProtKB-ARBA"/>
</dbReference>
<evidence type="ECO:0000256" key="1">
    <source>
        <dbReference type="ARBA" id="ARBA00001602"/>
    </source>
</evidence>
<evidence type="ECO:0000256" key="6">
    <source>
        <dbReference type="ARBA" id="ARBA00023316"/>
    </source>
</evidence>
<keyword evidence="10" id="KW-1185">Reference proteome</keyword>
<dbReference type="EC" id="5.1.1.3" evidence="2 8"/>
<reference evidence="9 10" key="1">
    <citation type="submission" date="2018-11" db="EMBL/GenBank/DDBJ databases">
        <title>Genomic Encyclopedia of Type Strains, Phase IV (KMG-IV): sequencing the most valuable type-strain genomes for metagenomic binning, comparative biology and taxonomic classification.</title>
        <authorList>
            <person name="Goeker M."/>
        </authorList>
    </citation>
    <scope>NUCLEOTIDE SEQUENCE [LARGE SCALE GENOMIC DNA]</scope>
    <source>
        <strain evidence="9 10">DSM 18090</strain>
    </source>
</reference>
<dbReference type="InterPro" id="IPR015942">
    <property type="entry name" value="Asp/Glu/hydantoin_racemase"/>
</dbReference>
<evidence type="ECO:0000256" key="7">
    <source>
        <dbReference type="ARBA" id="ARBA00070053"/>
    </source>
</evidence>
<dbReference type="GO" id="GO:0008360">
    <property type="term" value="P:regulation of cell shape"/>
    <property type="evidence" value="ECO:0007669"/>
    <property type="project" value="UniProtKB-KW"/>
</dbReference>
<dbReference type="HAMAP" id="MF_00258">
    <property type="entry name" value="Glu_racemase"/>
    <property type="match status" value="1"/>
</dbReference>
<dbReference type="Proteomes" id="UP000276443">
    <property type="component" value="Unassembled WGS sequence"/>
</dbReference>
<keyword evidence="3 8" id="KW-0133">Cell shape</keyword>
<feature type="binding site" evidence="8">
    <location>
        <begin position="185"/>
        <end position="186"/>
    </location>
    <ligand>
        <name>substrate</name>
    </ligand>
</feature>
<comment type="catalytic activity">
    <reaction evidence="1 8">
        <text>L-glutamate = D-glutamate</text>
        <dbReference type="Rhea" id="RHEA:12813"/>
        <dbReference type="ChEBI" id="CHEBI:29985"/>
        <dbReference type="ChEBI" id="CHEBI:29986"/>
        <dbReference type="EC" id="5.1.1.3"/>
    </reaction>
</comment>
<keyword evidence="4 8" id="KW-0573">Peptidoglycan synthesis</keyword>
<name>A0A3N5C055_9BACI</name>
<gene>
    <name evidence="8" type="primary">murI</name>
    <name evidence="9" type="ORF">EDC24_0311</name>
</gene>
<comment type="pathway">
    <text evidence="8">Cell wall biogenesis; peptidoglycan biosynthesis.</text>
</comment>
<accession>A0A3N5C055</accession>
<dbReference type="InterPro" id="IPR033134">
    <property type="entry name" value="Asp/Glu_racemase_AS_2"/>
</dbReference>
<dbReference type="GO" id="GO:0009252">
    <property type="term" value="P:peptidoglycan biosynthetic process"/>
    <property type="evidence" value="ECO:0007669"/>
    <property type="project" value="UniProtKB-UniRule"/>
</dbReference>
<dbReference type="NCBIfam" id="NF002035">
    <property type="entry name" value="PRK00865.1-3"/>
    <property type="match status" value="1"/>
</dbReference>
<feature type="binding site" evidence="8">
    <location>
        <begin position="41"/>
        <end position="42"/>
    </location>
    <ligand>
        <name>substrate</name>
    </ligand>
</feature>
<keyword evidence="5 8" id="KW-0413">Isomerase</keyword>
<dbReference type="GO" id="GO:0008881">
    <property type="term" value="F:glutamate racemase activity"/>
    <property type="evidence" value="ECO:0007669"/>
    <property type="project" value="UniProtKB-UniRule"/>
</dbReference>
<feature type="binding site" evidence="8">
    <location>
        <begin position="9"/>
        <end position="10"/>
    </location>
    <ligand>
        <name>substrate</name>
    </ligand>
</feature>
<evidence type="ECO:0000256" key="8">
    <source>
        <dbReference type="HAMAP-Rule" id="MF_00258"/>
    </source>
</evidence>
<proteinExistence type="inferred from homology"/>
<keyword evidence="6 8" id="KW-0961">Cell wall biogenesis/degradation</keyword>
<evidence type="ECO:0000256" key="3">
    <source>
        <dbReference type="ARBA" id="ARBA00022960"/>
    </source>
</evidence>
<dbReference type="Gene3D" id="3.40.50.1860">
    <property type="match status" value="2"/>
</dbReference>
<sequence length="269" mass="29743">MDRPIGVIDSGVGGLTVLHELKRQLPKERFIYLGDTLRCPYGSKSDQEVQQYTWEMVHYLIQFDIKVLVVACNTATALVLDQLKENLSIPVIGVIEPGARAAIKSTETNHVAIIGTENTVNSQAYDLALRNIKPNINTTSVSCPEFVPLIESGRFVESDAIDVVERSLASIKEVYDIDTLILGCTHYPIIQPLIEQVVGDQMTVLSSAIETGSEVSTVLTFYNLHQSQTVDETSLEPVILTTGSLHVFERIKEEIFQLKSASLKQISLI</sequence>